<evidence type="ECO:0000256" key="4">
    <source>
        <dbReference type="ARBA" id="ARBA00023125"/>
    </source>
</evidence>
<dbReference type="InterPro" id="IPR052073">
    <property type="entry name" value="Amide_Lactam_Regulators"/>
</dbReference>
<evidence type="ECO:0000313" key="8">
    <source>
        <dbReference type="EMBL" id="GFF13772.1"/>
    </source>
</evidence>
<evidence type="ECO:0000256" key="1">
    <source>
        <dbReference type="ARBA" id="ARBA00022723"/>
    </source>
</evidence>
<dbReference type="SUPFAM" id="SSF57701">
    <property type="entry name" value="Zn2/Cys6 DNA-binding domain"/>
    <property type="match status" value="1"/>
</dbReference>
<dbReference type="EMBL" id="BLJY01000002">
    <property type="protein sequence ID" value="GFF13772.1"/>
    <property type="molecule type" value="Genomic_DNA"/>
</dbReference>
<keyword evidence="3" id="KW-0805">Transcription regulation</keyword>
<dbReference type="Gene3D" id="4.10.240.10">
    <property type="entry name" value="Zn(2)-C6 fungal-type DNA-binding domain"/>
    <property type="match status" value="1"/>
</dbReference>
<keyword evidence="2" id="KW-0862">Zinc</keyword>
<evidence type="ECO:0000256" key="2">
    <source>
        <dbReference type="ARBA" id="ARBA00022833"/>
    </source>
</evidence>
<dbReference type="SMART" id="SM00066">
    <property type="entry name" value="GAL4"/>
    <property type="match status" value="1"/>
</dbReference>
<feature type="compositionally biased region" description="Basic residues" evidence="7">
    <location>
        <begin position="61"/>
        <end position="70"/>
    </location>
</feature>
<reference evidence="8 9" key="1">
    <citation type="submission" date="2020-01" db="EMBL/GenBank/DDBJ databases">
        <title>Aspergillus terreus IFO 6365 whole genome shotgun sequence.</title>
        <authorList>
            <person name="Kanamasa S."/>
            <person name="Takahashi H."/>
        </authorList>
    </citation>
    <scope>NUCLEOTIDE SEQUENCE [LARGE SCALE GENOMIC DNA]</scope>
    <source>
        <strain evidence="8 9">IFO 6365</strain>
    </source>
</reference>
<dbReference type="GO" id="GO:0003677">
    <property type="term" value="F:DNA binding"/>
    <property type="evidence" value="ECO:0007669"/>
    <property type="project" value="UniProtKB-KW"/>
</dbReference>
<keyword evidence="5" id="KW-0804">Transcription</keyword>
<dbReference type="GO" id="GO:0009893">
    <property type="term" value="P:positive regulation of metabolic process"/>
    <property type="evidence" value="ECO:0007669"/>
    <property type="project" value="UniProtKB-ARBA"/>
</dbReference>
<dbReference type="PANTHER" id="PTHR47171">
    <property type="entry name" value="FARA-RELATED"/>
    <property type="match status" value="1"/>
</dbReference>
<evidence type="ECO:0000256" key="6">
    <source>
        <dbReference type="ARBA" id="ARBA00023242"/>
    </source>
</evidence>
<feature type="compositionally biased region" description="Polar residues" evidence="7">
    <location>
        <begin position="94"/>
        <end position="106"/>
    </location>
</feature>
<evidence type="ECO:0000256" key="7">
    <source>
        <dbReference type="SAM" id="MobiDB-lite"/>
    </source>
</evidence>
<evidence type="ECO:0000256" key="3">
    <source>
        <dbReference type="ARBA" id="ARBA00023015"/>
    </source>
</evidence>
<feature type="region of interest" description="Disordered" evidence="7">
    <location>
        <begin position="61"/>
        <end position="201"/>
    </location>
</feature>
<dbReference type="PROSITE" id="PS50048">
    <property type="entry name" value="ZN2_CY6_FUNGAL_2"/>
    <property type="match status" value="1"/>
</dbReference>
<dbReference type="Proteomes" id="UP000452235">
    <property type="component" value="Unassembled WGS sequence"/>
</dbReference>
<comment type="caution">
    <text evidence="8">The sequence shown here is derived from an EMBL/GenBank/DDBJ whole genome shotgun (WGS) entry which is preliminary data.</text>
</comment>
<organism evidence="8 9">
    <name type="scientific">Aspergillus terreus</name>
    <dbReference type="NCBI Taxonomy" id="33178"/>
    <lineage>
        <taxon>Eukaryota</taxon>
        <taxon>Fungi</taxon>
        <taxon>Dikarya</taxon>
        <taxon>Ascomycota</taxon>
        <taxon>Pezizomycotina</taxon>
        <taxon>Eurotiomycetes</taxon>
        <taxon>Eurotiomycetidae</taxon>
        <taxon>Eurotiales</taxon>
        <taxon>Aspergillaceae</taxon>
        <taxon>Aspergillus</taxon>
        <taxon>Aspergillus subgen. Circumdati</taxon>
    </lineage>
</organism>
<keyword evidence="6" id="KW-0539">Nucleus</keyword>
<dbReference type="CDD" id="cd00067">
    <property type="entry name" value="GAL4"/>
    <property type="match status" value="1"/>
</dbReference>
<dbReference type="PROSITE" id="PS00463">
    <property type="entry name" value="ZN2_CY6_FUNGAL_1"/>
    <property type="match status" value="1"/>
</dbReference>
<dbReference type="AlphaFoldDB" id="A0A5M3YZA8"/>
<proteinExistence type="predicted"/>
<dbReference type="GO" id="GO:0008270">
    <property type="term" value="F:zinc ion binding"/>
    <property type="evidence" value="ECO:0007669"/>
    <property type="project" value="InterPro"/>
</dbReference>
<accession>A0A5M3YZA8</accession>
<dbReference type="GO" id="GO:0006351">
    <property type="term" value="P:DNA-templated transcription"/>
    <property type="evidence" value="ECO:0007669"/>
    <property type="project" value="InterPro"/>
</dbReference>
<dbReference type="InterPro" id="IPR001138">
    <property type="entry name" value="Zn2Cys6_DnaBD"/>
</dbReference>
<dbReference type="Pfam" id="PF04082">
    <property type="entry name" value="Fungal_trans"/>
    <property type="match status" value="1"/>
</dbReference>
<protein>
    <submittedName>
        <fullName evidence="8">Transcription factor, fungi</fullName>
    </submittedName>
</protein>
<dbReference type="InterPro" id="IPR007219">
    <property type="entry name" value="XnlR_reg_dom"/>
</dbReference>
<evidence type="ECO:0000313" key="9">
    <source>
        <dbReference type="Proteomes" id="UP000452235"/>
    </source>
</evidence>
<evidence type="ECO:0000256" key="5">
    <source>
        <dbReference type="ARBA" id="ARBA00023163"/>
    </source>
</evidence>
<keyword evidence="9" id="KW-1185">Reference proteome</keyword>
<dbReference type="GO" id="GO:0000981">
    <property type="term" value="F:DNA-binding transcription factor activity, RNA polymerase II-specific"/>
    <property type="evidence" value="ECO:0007669"/>
    <property type="project" value="InterPro"/>
</dbReference>
<dbReference type="SMART" id="SM00906">
    <property type="entry name" value="Fungal_trans"/>
    <property type="match status" value="1"/>
</dbReference>
<dbReference type="PANTHER" id="PTHR47171:SF5">
    <property type="entry name" value="ZN(II)2CYS6 TRANSCRIPTION FACTOR (EUROFUNG)"/>
    <property type="match status" value="1"/>
</dbReference>
<keyword evidence="1" id="KW-0479">Metal-binding</keyword>
<dbReference type="InterPro" id="IPR036864">
    <property type="entry name" value="Zn2-C6_fun-type_DNA-bd_sf"/>
</dbReference>
<gene>
    <name evidence="8" type="ORF">ATEIFO6365_0002088300</name>
</gene>
<sequence>MADNYRFHAFKTHQVRRRRAVVVCIWCHEKKIKCDLQETSGKGLSKCTNCATTGIDCSVRPSRRCKRRQTRAPDGSIPDSSQYRPPTGAEADGSSINPLPVATSSGDNGGHFPLFPLSDICDPSPHSMSDREPIPQPQQSVQPTQGDPAIGDSVSGPRPGDAADSYLGEPGYGVIYGSEIRNDADGQRRQSNVLPESVDLPPPELQQGFKETFFECCYAWCPVLDRDTIQSDLEKSPLVVNALSLAASHICPPVIKHAEPATYYDKVKQLFYGDKEPNLLMCLKSIALVYWWSPRPPSRVHRDSSWWWTTVAIRHAQHGGFHREPKQGQLVRSMINPGLRRRLWWTFFARERLTAICQCRPCVIDTEDCNIPFPTLDDFPEKTLQAEVFIRWVKLCDTIGNIAKHLQRTSNNMISHFPVELAKELMSWSQSQPEHLSLPVASDRTVTFNRDIHQLHLPYLAVVIVLHLSQTPQPLPRAYPAAILAASCIARILKDCLMRGRVRYLMGISCWYCGMAMLALLHARQIKHLARYADEDIQIVLLALNELKLMWPTANIFLQGFERLNKNPSSDVGREADLFDLEDISTLHGIDWANYFPFASPQTSGLANILLGNRQMELPIDQTGLELTAFDLTNLFDHFDNFCSSFQPMV</sequence>
<keyword evidence="4" id="KW-0238">DNA-binding</keyword>
<name>A0A5M3YZA8_ASPTE</name>
<dbReference type="OrthoDB" id="39175at2759"/>
<dbReference type="VEuPathDB" id="FungiDB:ATEG_02611"/>
<dbReference type="CDD" id="cd12148">
    <property type="entry name" value="fungal_TF_MHR"/>
    <property type="match status" value="1"/>
</dbReference>